<dbReference type="InterPro" id="IPR050126">
    <property type="entry name" value="Ap4A_hydrolase"/>
</dbReference>
<accession>A0ABW2IPQ8</accession>
<dbReference type="InterPro" id="IPR004843">
    <property type="entry name" value="Calcineurin-like_PHP"/>
</dbReference>
<dbReference type="RefSeq" id="WP_382168920.1">
    <property type="nucleotide sequence ID" value="NZ_JBHTBR010000009.1"/>
</dbReference>
<dbReference type="GO" id="GO:0016787">
    <property type="term" value="F:hydrolase activity"/>
    <property type="evidence" value="ECO:0007669"/>
    <property type="project" value="UniProtKB-KW"/>
</dbReference>
<dbReference type="EMBL" id="JBHTBR010000009">
    <property type="protein sequence ID" value="MFC7292954.1"/>
    <property type="molecule type" value="Genomic_DNA"/>
</dbReference>
<comment type="caution">
    <text evidence="2">The sequence shown here is derived from an EMBL/GenBank/DDBJ whole genome shotgun (WGS) entry which is preliminary data.</text>
</comment>
<dbReference type="Gene3D" id="3.60.21.10">
    <property type="match status" value="1"/>
</dbReference>
<protein>
    <submittedName>
        <fullName evidence="2">Metallophosphoesterase family protein</fullName>
        <ecNumber evidence="2">3.1.-.-</ecNumber>
    </submittedName>
</protein>
<name>A0ABW2IPQ8_9PROT</name>
<organism evidence="2 3">
    <name type="scientific">Hirschia litorea</name>
    <dbReference type="NCBI Taxonomy" id="1199156"/>
    <lineage>
        <taxon>Bacteria</taxon>
        <taxon>Pseudomonadati</taxon>
        <taxon>Pseudomonadota</taxon>
        <taxon>Alphaproteobacteria</taxon>
        <taxon>Hyphomonadales</taxon>
        <taxon>Hyphomonadaceae</taxon>
        <taxon>Hirschia</taxon>
    </lineage>
</organism>
<dbReference type="Proteomes" id="UP001596492">
    <property type="component" value="Unassembled WGS sequence"/>
</dbReference>
<dbReference type="CDD" id="cd00144">
    <property type="entry name" value="MPP_PPP_family"/>
    <property type="match status" value="1"/>
</dbReference>
<dbReference type="EC" id="3.1.-.-" evidence="2"/>
<dbReference type="PANTHER" id="PTHR42850:SF4">
    <property type="entry name" value="ZINC-DEPENDENT ENDOPOLYPHOSPHATASE"/>
    <property type="match status" value="1"/>
</dbReference>
<dbReference type="InterPro" id="IPR029052">
    <property type="entry name" value="Metallo-depent_PP-like"/>
</dbReference>
<feature type="domain" description="Calcineurin-like phosphoesterase" evidence="1">
    <location>
        <begin position="26"/>
        <end position="222"/>
    </location>
</feature>
<proteinExistence type="predicted"/>
<evidence type="ECO:0000259" key="1">
    <source>
        <dbReference type="Pfam" id="PF00149"/>
    </source>
</evidence>
<dbReference type="Pfam" id="PF00149">
    <property type="entry name" value="Metallophos"/>
    <property type="match status" value="1"/>
</dbReference>
<sequence length="255" mass="28419">MFFKTKATSPPPKSAPTFPNNHVGYAIGDIHGCAEALKSLLKKIVIDFNLLENKSKLQPSLIFLGDYIDRGPSSKEVIDILTSKLPREFEPIFLRGNHEEAFLDFIDDISSGKTWFNHGGLDTLASYGLPVPVIGDFSAIDELKYCLRHALPMKHEAFFRSTVTSYEIGDYFFAHAGVNPANPLNQQDDKSLLWIREPFLSSTRDLGACIVHGHTPVDTPDRKFNRINIDTGAYSSGNLTCARFIGTDVHFIQSK</sequence>
<gene>
    <name evidence="2" type="ORF">ACFQS8_15130</name>
</gene>
<evidence type="ECO:0000313" key="3">
    <source>
        <dbReference type="Proteomes" id="UP001596492"/>
    </source>
</evidence>
<dbReference type="PANTHER" id="PTHR42850">
    <property type="entry name" value="METALLOPHOSPHOESTERASE"/>
    <property type="match status" value="1"/>
</dbReference>
<dbReference type="SUPFAM" id="SSF56300">
    <property type="entry name" value="Metallo-dependent phosphatases"/>
    <property type="match status" value="1"/>
</dbReference>
<reference evidence="3" key="1">
    <citation type="journal article" date="2019" name="Int. J. Syst. Evol. Microbiol.">
        <title>The Global Catalogue of Microorganisms (GCM) 10K type strain sequencing project: providing services to taxonomists for standard genome sequencing and annotation.</title>
        <authorList>
            <consortium name="The Broad Institute Genomics Platform"/>
            <consortium name="The Broad Institute Genome Sequencing Center for Infectious Disease"/>
            <person name="Wu L."/>
            <person name="Ma J."/>
        </authorList>
    </citation>
    <scope>NUCLEOTIDE SEQUENCE [LARGE SCALE GENOMIC DNA]</scope>
    <source>
        <strain evidence="3">CCUG 51308</strain>
    </source>
</reference>
<keyword evidence="3" id="KW-1185">Reference proteome</keyword>
<evidence type="ECO:0000313" key="2">
    <source>
        <dbReference type="EMBL" id="MFC7292954.1"/>
    </source>
</evidence>
<keyword evidence="2" id="KW-0378">Hydrolase</keyword>